<dbReference type="WBParaSite" id="PEQ_0000417501-mRNA-1">
    <property type="protein sequence ID" value="PEQ_0000417501-mRNA-1"/>
    <property type="gene ID" value="PEQ_0000417501"/>
</dbReference>
<keyword evidence="1" id="KW-1185">Reference proteome</keyword>
<evidence type="ECO:0000313" key="1">
    <source>
        <dbReference type="Proteomes" id="UP000887564"/>
    </source>
</evidence>
<sequence>MSAQHSGVNPRESGHWIFQIWPLRLESVRSKISYMEEPRPGSGDTRHPVPVEFLLNGYAGPLSFLTLYLKGTRQSTSLCIHIFLL</sequence>
<reference evidence="2" key="1">
    <citation type="submission" date="2022-11" db="UniProtKB">
        <authorList>
            <consortium name="WormBaseParasite"/>
        </authorList>
    </citation>
    <scope>IDENTIFICATION</scope>
</reference>
<accession>A0A914RD03</accession>
<protein>
    <submittedName>
        <fullName evidence="2">Uncharacterized protein</fullName>
    </submittedName>
</protein>
<organism evidence="1 2">
    <name type="scientific">Parascaris equorum</name>
    <name type="common">Equine roundworm</name>
    <dbReference type="NCBI Taxonomy" id="6256"/>
    <lineage>
        <taxon>Eukaryota</taxon>
        <taxon>Metazoa</taxon>
        <taxon>Ecdysozoa</taxon>
        <taxon>Nematoda</taxon>
        <taxon>Chromadorea</taxon>
        <taxon>Rhabditida</taxon>
        <taxon>Spirurina</taxon>
        <taxon>Ascaridomorpha</taxon>
        <taxon>Ascaridoidea</taxon>
        <taxon>Ascarididae</taxon>
        <taxon>Parascaris</taxon>
    </lineage>
</organism>
<proteinExistence type="predicted"/>
<dbReference type="AlphaFoldDB" id="A0A914RD03"/>
<dbReference type="Proteomes" id="UP000887564">
    <property type="component" value="Unplaced"/>
</dbReference>
<evidence type="ECO:0000313" key="2">
    <source>
        <dbReference type="WBParaSite" id="PEQ_0000417501-mRNA-1"/>
    </source>
</evidence>
<name>A0A914RD03_PAREQ</name>